<feature type="domain" description="Thioredoxin" evidence="7">
    <location>
        <begin position="3"/>
        <end position="163"/>
    </location>
</feature>
<dbReference type="InterPro" id="IPR036249">
    <property type="entry name" value="Thioredoxin-like_sf"/>
</dbReference>
<proteinExistence type="inferred from homology"/>
<evidence type="ECO:0000256" key="4">
    <source>
        <dbReference type="ARBA" id="ARBA00023284"/>
    </source>
</evidence>
<organism evidence="8 9">
    <name type="scientific">Loktanella atrilutea</name>
    <dbReference type="NCBI Taxonomy" id="366533"/>
    <lineage>
        <taxon>Bacteria</taxon>
        <taxon>Pseudomonadati</taxon>
        <taxon>Pseudomonadota</taxon>
        <taxon>Alphaproteobacteria</taxon>
        <taxon>Rhodobacterales</taxon>
        <taxon>Roseobacteraceae</taxon>
        <taxon>Loktanella</taxon>
    </lineage>
</organism>
<dbReference type="InterPro" id="IPR013766">
    <property type="entry name" value="Thioredoxin_domain"/>
</dbReference>
<comment type="similarity">
    <text evidence="6">Belongs to the peroxiredoxin family. Prx5 subfamily.</text>
</comment>
<keyword evidence="1 6" id="KW-0575">Peroxidase</keyword>
<dbReference type="GO" id="GO:0008379">
    <property type="term" value="F:thioredoxin peroxidase activity"/>
    <property type="evidence" value="ECO:0007669"/>
    <property type="project" value="InterPro"/>
</dbReference>
<keyword evidence="3 6" id="KW-0560">Oxidoreductase</keyword>
<sequence>MTITTGDTLPDASVLTMGADGPQTVSIGDRLKGRTVVIFGLPGAYTGTCTTAHVPSFIRNMDALKAKGVDEVICVSVNDPFVMKAWGESTGAIAAGITMLGDAEASFTKAIGMEFSAPPVGFVNRSKRYAMLVEDGVVKILNEEPGAGQCDISGGESLLDAMA</sequence>
<dbReference type="FunFam" id="3.40.30.10:FF:000020">
    <property type="entry name" value="Peroxiredoxin"/>
    <property type="match status" value="1"/>
</dbReference>
<evidence type="ECO:0000256" key="2">
    <source>
        <dbReference type="ARBA" id="ARBA00022862"/>
    </source>
</evidence>
<dbReference type="InterPro" id="IPR037944">
    <property type="entry name" value="PRX5-like"/>
</dbReference>
<dbReference type="GO" id="GO:0045454">
    <property type="term" value="P:cell redox homeostasis"/>
    <property type="evidence" value="ECO:0007669"/>
    <property type="project" value="TreeGrafter"/>
</dbReference>
<dbReference type="Pfam" id="PF08534">
    <property type="entry name" value="Redoxin"/>
    <property type="match status" value="1"/>
</dbReference>
<dbReference type="PROSITE" id="PS51352">
    <property type="entry name" value="THIOREDOXIN_2"/>
    <property type="match status" value="1"/>
</dbReference>
<comment type="catalytic activity">
    <reaction evidence="6">
        <text>a hydroperoxide + 2 glutathione = an alcohol + glutathione disulfide + H2O</text>
        <dbReference type="Rhea" id="RHEA:62632"/>
        <dbReference type="ChEBI" id="CHEBI:15377"/>
        <dbReference type="ChEBI" id="CHEBI:30879"/>
        <dbReference type="ChEBI" id="CHEBI:35924"/>
        <dbReference type="ChEBI" id="CHEBI:57925"/>
        <dbReference type="ChEBI" id="CHEBI:58297"/>
        <dbReference type="EC" id="1.11.1.27"/>
    </reaction>
</comment>
<evidence type="ECO:0000313" key="9">
    <source>
        <dbReference type="Proteomes" id="UP000183987"/>
    </source>
</evidence>
<dbReference type="InterPro" id="IPR013740">
    <property type="entry name" value="Redoxin"/>
</dbReference>
<keyword evidence="2 6" id="KW-0049">Antioxidant</keyword>
<name>A0A1M4SKD9_LOKAT</name>
<reference evidence="9" key="1">
    <citation type="submission" date="2016-11" db="EMBL/GenBank/DDBJ databases">
        <authorList>
            <person name="Varghese N."/>
            <person name="Submissions S."/>
        </authorList>
    </citation>
    <scope>NUCLEOTIDE SEQUENCE [LARGE SCALE GENOMIC DNA]</scope>
    <source>
        <strain evidence="9">DSM 29326</strain>
    </source>
</reference>
<evidence type="ECO:0000256" key="3">
    <source>
        <dbReference type="ARBA" id="ARBA00023002"/>
    </source>
</evidence>
<keyword evidence="9" id="KW-1185">Reference proteome</keyword>
<gene>
    <name evidence="8" type="ORF">SAMN05444339_10156</name>
</gene>
<dbReference type="CDD" id="cd03013">
    <property type="entry name" value="PRX5_like"/>
    <property type="match status" value="1"/>
</dbReference>
<evidence type="ECO:0000313" key="8">
    <source>
        <dbReference type="EMBL" id="SHE32661.1"/>
    </source>
</evidence>
<dbReference type="EMBL" id="FQUE01000001">
    <property type="protein sequence ID" value="SHE32661.1"/>
    <property type="molecule type" value="Genomic_DNA"/>
</dbReference>
<dbReference type="AlphaFoldDB" id="A0A1M4SKD9"/>
<evidence type="ECO:0000259" key="7">
    <source>
        <dbReference type="PROSITE" id="PS51352"/>
    </source>
</evidence>
<feature type="active site" description="Cysteine sulfenic acid (-SOH) intermediate" evidence="5">
    <location>
        <position position="49"/>
    </location>
</feature>
<dbReference type="EC" id="1.11.1.27" evidence="6"/>
<evidence type="ECO:0000256" key="5">
    <source>
        <dbReference type="PIRSR" id="PIRSR637944-1"/>
    </source>
</evidence>
<accession>A0A1M4SKD9</accession>
<dbReference type="GO" id="GO:0034599">
    <property type="term" value="P:cellular response to oxidative stress"/>
    <property type="evidence" value="ECO:0007669"/>
    <property type="project" value="InterPro"/>
</dbReference>
<comment type="function">
    <text evidence="6">Thiol-specific peroxidase that catalyzes the reduction of hydrogen peroxide and organic hydroperoxides to water and alcohols, respectively. Plays a role in cell protection against oxidative stress by detoxifying peroxides.</text>
</comment>
<dbReference type="STRING" id="366533.SAMN05444339_10156"/>
<dbReference type="PANTHER" id="PTHR10430">
    <property type="entry name" value="PEROXIREDOXIN"/>
    <property type="match status" value="1"/>
</dbReference>
<keyword evidence="4 6" id="KW-0676">Redox-active center</keyword>
<evidence type="ECO:0000256" key="6">
    <source>
        <dbReference type="RuleBase" id="RU366011"/>
    </source>
</evidence>
<evidence type="ECO:0000256" key="1">
    <source>
        <dbReference type="ARBA" id="ARBA00022559"/>
    </source>
</evidence>
<dbReference type="PANTHER" id="PTHR10430:SF16">
    <property type="entry name" value="PEROXIREDOXIN-5, MITOCHONDRIAL"/>
    <property type="match status" value="1"/>
</dbReference>
<dbReference type="RefSeq" id="WP_072855221.1">
    <property type="nucleotide sequence ID" value="NZ_FQUE01000001.1"/>
</dbReference>
<dbReference type="SUPFAM" id="SSF52833">
    <property type="entry name" value="Thioredoxin-like"/>
    <property type="match status" value="1"/>
</dbReference>
<protein>
    <recommendedName>
        <fullName evidence="6">Glutathione-dependent peroxiredoxin</fullName>
        <ecNumber evidence="6">1.11.1.27</ecNumber>
    </recommendedName>
</protein>
<dbReference type="Gene3D" id="3.40.30.10">
    <property type="entry name" value="Glutaredoxin"/>
    <property type="match status" value="1"/>
</dbReference>
<dbReference type="Proteomes" id="UP000183987">
    <property type="component" value="Unassembled WGS sequence"/>
</dbReference>
<dbReference type="OrthoDB" id="9800621at2"/>
<dbReference type="GO" id="GO:0005737">
    <property type="term" value="C:cytoplasm"/>
    <property type="evidence" value="ECO:0007669"/>
    <property type="project" value="TreeGrafter"/>
</dbReference>
<dbReference type="GO" id="GO:0042744">
    <property type="term" value="P:hydrogen peroxide catabolic process"/>
    <property type="evidence" value="ECO:0007669"/>
    <property type="project" value="TreeGrafter"/>
</dbReference>